<dbReference type="GO" id="GO:0033499">
    <property type="term" value="P:galactose catabolic process via UDP-galactose, Leloir pathway"/>
    <property type="evidence" value="ECO:0007669"/>
    <property type="project" value="TreeGrafter"/>
</dbReference>
<reference evidence="3" key="1">
    <citation type="submission" date="2016-03" db="EMBL/GenBank/DDBJ databases">
        <authorList>
            <person name="Guldener U."/>
        </authorList>
    </citation>
    <scope>NUCLEOTIDE SEQUENCE [LARGE SCALE GENOMIC DNA]</scope>
    <source>
        <strain evidence="3">04CH-RAC-A.6.1</strain>
    </source>
</reference>
<accession>A0A1E1K1V0</accession>
<gene>
    <name evidence="2" type="ORF">RAG0_02564</name>
</gene>
<dbReference type="PANTHER" id="PTHR10091:SF2">
    <property type="entry name" value="ALDOSE 1-EPIMERASE"/>
    <property type="match status" value="1"/>
</dbReference>
<evidence type="ECO:0000256" key="1">
    <source>
        <dbReference type="SAM" id="SignalP"/>
    </source>
</evidence>
<protein>
    <submittedName>
        <fullName evidence="2">Related to aldose 1-epimerase</fullName>
    </submittedName>
</protein>
<proteinExistence type="predicted"/>
<dbReference type="Proteomes" id="UP000178912">
    <property type="component" value="Unassembled WGS sequence"/>
</dbReference>
<dbReference type="OrthoDB" id="274691at2759"/>
<evidence type="ECO:0000313" key="2">
    <source>
        <dbReference type="EMBL" id="CZS92033.1"/>
    </source>
</evidence>
<evidence type="ECO:0000313" key="3">
    <source>
        <dbReference type="Proteomes" id="UP000178912"/>
    </source>
</evidence>
<dbReference type="EMBL" id="FJUX01000011">
    <property type="protein sequence ID" value="CZS92033.1"/>
    <property type="molecule type" value="Genomic_DNA"/>
</dbReference>
<keyword evidence="1" id="KW-0732">Signal</keyword>
<dbReference type="Gene3D" id="2.70.98.10">
    <property type="match status" value="1"/>
</dbReference>
<dbReference type="InterPro" id="IPR011013">
    <property type="entry name" value="Gal_mutarotase_sf_dom"/>
</dbReference>
<name>A0A1E1K1V0_9HELO</name>
<dbReference type="Pfam" id="PF01263">
    <property type="entry name" value="Aldose_epim"/>
    <property type="match status" value="1"/>
</dbReference>
<feature type="signal peptide" evidence="1">
    <location>
        <begin position="1"/>
        <end position="19"/>
    </location>
</feature>
<keyword evidence="3" id="KW-1185">Reference proteome</keyword>
<dbReference type="InterPro" id="IPR008183">
    <property type="entry name" value="Aldose_1/G6P_1-epimerase"/>
</dbReference>
<dbReference type="GO" id="GO:0030246">
    <property type="term" value="F:carbohydrate binding"/>
    <property type="evidence" value="ECO:0007669"/>
    <property type="project" value="InterPro"/>
</dbReference>
<dbReference type="GO" id="GO:0006006">
    <property type="term" value="P:glucose metabolic process"/>
    <property type="evidence" value="ECO:0007669"/>
    <property type="project" value="TreeGrafter"/>
</dbReference>
<dbReference type="GO" id="GO:0004034">
    <property type="term" value="F:aldose 1-epimerase activity"/>
    <property type="evidence" value="ECO:0007669"/>
    <property type="project" value="TreeGrafter"/>
</dbReference>
<sequence length="385" mass="41920">MIQPLLASLLLPLFGLANSASVPGPGHDGTYTLSAPGITAKFIPYSAAITSLVVSDRNGVKRDVILGYDNATFYPVDPHHPEYGAVPGRYTNRIANHSYMIDGTRYYTQKNDGNGTLHSGLNGWSRRTFNVSSVTASSITFTIRDEGNSSPGFPGLVLGEVTHTLTANTWTTKLSAKAVEHKTPIMLTTHPYWNLDAFANPHTDLVLNHTLHLPFGKRMIGIDAGTQSSGLLPNVKRGGVNDFVTKPKQIGASSGDKEWVGNCGTGSGCSGYNNQWIVDRTDAEAEKPIATLSSDWSGIKWDLYSDQEAVLIYSCYWIGNSNPLKKSQGGPASNGFVQRNGCVAVEPHDWIDGINHPEWNRMDKQIFGPNTKPFESRISYVFSTI</sequence>
<dbReference type="PANTHER" id="PTHR10091">
    <property type="entry name" value="ALDOSE-1-EPIMERASE"/>
    <property type="match status" value="1"/>
</dbReference>
<dbReference type="SUPFAM" id="SSF74650">
    <property type="entry name" value="Galactose mutarotase-like"/>
    <property type="match status" value="1"/>
</dbReference>
<organism evidence="2 3">
    <name type="scientific">Rhynchosporium agropyri</name>
    <dbReference type="NCBI Taxonomy" id="914238"/>
    <lineage>
        <taxon>Eukaryota</taxon>
        <taxon>Fungi</taxon>
        <taxon>Dikarya</taxon>
        <taxon>Ascomycota</taxon>
        <taxon>Pezizomycotina</taxon>
        <taxon>Leotiomycetes</taxon>
        <taxon>Helotiales</taxon>
        <taxon>Ploettnerulaceae</taxon>
        <taxon>Rhynchosporium</taxon>
    </lineage>
</organism>
<feature type="chain" id="PRO_5009445476" evidence="1">
    <location>
        <begin position="20"/>
        <end position="385"/>
    </location>
</feature>
<dbReference type="InterPro" id="IPR014718">
    <property type="entry name" value="GH-type_carb-bd"/>
</dbReference>
<dbReference type="AlphaFoldDB" id="A0A1E1K1V0"/>